<reference evidence="2 3" key="1">
    <citation type="journal article" date="2017" name="Curr. Biol.">
        <title>Genome architecture and evolution of a unichromosomal asexual nematode.</title>
        <authorList>
            <person name="Fradin H."/>
            <person name="Zegar C."/>
            <person name="Gutwein M."/>
            <person name="Lucas J."/>
            <person name="Kovtun M."/>
            <person name="Corcoran D."/>
            <person name="Baugh L.R."/>
            <person name="Kiontke K."/>
            <person name="Gunsalus K."/>
            <person name="Fitch D.H."/>
            <person name="Piano F."/>
        </authorList>
    </citation>
    <scope>NUCLEOTIDE SEQUENCE [LARGE SCALE GENOMIC DNA]</scope>
    <source>
        <strain evidence="2">PF1309</strain>
    </source>
</reference>
<protein>
    <submittedName>
        <fullName evidence="2">Uncharacterized protein</fullName>
    </submittedName>
</protein>
<dbReference type="Proteomes" id="UP000218231">
    <property type="component" value="Unassembled WGS sequence"/>
</dbReference>
<gene>
    <name evidence="2" type="ORF">WR25_19832</name>
</gene>
<feature type="region of interest" description="Disordered" evidence="1">
    <location>
        <begin position="168"/>
        <end position="189"/>
    </location>
</feature>
<sequence length="647" mass="73089">MPVPVSATAIRMRSLSPAAAIASTVEHDLPHAQRIADDPIGAARQIGVEDEALRRRLILPQAQAVPQHRSEIERRVFDRQATAFDLGGIEDVVDQCAHRHAGPMDNGQPIAQIARDAAVRQHHLRHAQNAVQRRADFVACRRQKFGLGGQRLFQVGVDGTHTVATAPQRHDADAEHQQHRQHADGEADEHGLLRADTRLFERDAPPRFVALQRKVGRAARAVDRICGPVRLSIDQRRFGKILAGEPLADQSRRRCQIVALIRRLRRQPDQDRAIGLTGAVLPRQTQAFVDRALRARDIAHRQPRLRDIAENQRPQQRAAHLRGQRQCLVELRLRLAQPFERLQRAAAIVVQRQRQHRIAARADRLQRLGLAAYLALPAEDSIGLLIVAQRLRDVHLRRVDPAPCQQGVAMQHRIRRQPRRHAHRMFDQRTGAIDVVQSQQRLAPQPLRRRLHHRALRCGRGTGRHPFGFARTGHRLMRIDEHGCTGVCDQRIEPVVGLNRRRGRRQDQGKGSEHHAARPRRGPLARGQLLQIGQRRQAGTVIVDRNDDAEIGENLKVGDRAGRIAYHRRFGDLEPQPGIAVAHQHAGFAHEGVVGQQLTRDVDEQPQVMAARYQVTLIGDGTTDRPQRHRADEIALLRRRNEIIGHH</sequence>
<evidence type="ECO:0000313" key="2">
    <source>
        <dbReference type="EMBL" id="PAV67372.1"/>
    </source>
</evidence>
<organism evidence="2 3">
    <name type="scientific">Diploscapter pachys</name>
    <dbReference type="NCBI Taxonomy" id="2018661"/>
    <lineage>
        <taxon>Eukaryota</taxon>
        <taxon>Metazoa</taxon>
        <taxon>Ecdysozoa</taxon>
        <taxon>Nematoda</taxon>
        <taxon>Chromadorea</taxon>
        <taxon>Rhabditida</taxon>
        <taxon>Rhabditina</taxon>
        <taxon>Rhabditomorpha</taxon>
        <taxon>Rhabditoidea</taxon>
        <taxon>Rhabditidae</taxon>
        <taxon>Diploscapter</taxon>
    </lineage>
</organism>
<evidence type="ECO:0000313" key="3">
    <source>
        <dbReference type="Proteomes" id="UP000218231"/>
    </source>
</evidence>
<feature type="compositionally biased region" description="Basic and acidic residues" evidence="1">
    <location>
        <begin position="505"/>
        <end position="516"/>
    </location>
</feature>
<accession>A0A2A2K0F6</accession>
<name>A0A2A2K0F6_9BILA</name>
<dbReference type="EMBL" id="LIAE01009937">
    <property type="protein sequence ID" value="PAV67372.1"/>
    <property type="molecule type" value="Genomic_DNA"/>
</dbReference>
<dbReference type="AlphaFoldDB" id="A0A2A2K0F6"/>
<evidence type="ECO:0000256" key="1">
    <source>
        <dbReference type="SAM" id="MobiDB-lite"/>
    </source>
</evidence>
<dbReference type="AntiFam" id="ANF00201">
    <property type="entry name" value="Shadow ORF (opposite gacS)"/>
</dbReference>
<feature type="region of interest" description="Disordered" evidence="1">
    <location>
        <begin position="499"/>
        <end position="525"/>
    </location>
</feature>
<comment type="caution">
    <text evidence="2">The sequence shown here is derived from an EMBL/GenBank/DDBJ whole genome shotgun (WGS) entry which is preliminary data.</text>
</comment>
<keyword evidence="3" id="KW-1185">Reference proteome</keyword>
<proteinExistence type="predicted"/>